<name>A0A316ENB3_9BACT</name>
<dbReference type="RefSeq" id="WP_109743688.1">
    <property type="nucleotide sequence ID" value="NZ_QGGO01000015.1"/>
</dbReference>
<gene>
    <name evidence="2" type="ORF">LV89_02973</name>
</gene>
<dbReference type="AlphaFoldDB" id="A0A316ENB3"/>
<keyword evidence="1" id="KW-0472">Membrane</keyword>
<keyword evidence="1" id="KW-1133">Transmembrane helix</keyword>
<dbReference type="Proteomes" id="UP000245489">
    <property type="component" value="Unassembled WGS sequence"/>
</dbReference>
<evidence type="ECO:0000256" key="1">
    <source>
        <dbReference type="SAM" id="Phobius"/>
    </source>
</evidence>
<accession>A0A316ENB3</accession>
<dbReference type="Pfam" id="PF14014">
    <property type="entry name" value="DUF4230"/>
    <property type="match status" value="1"/>
</dbReference>
<sequence length="202" mass="22939">MLSILNIVFCLIGIAAGFGIFSVYNKFTNKEGMLIKNESTVLLEKIEKVFKIVLAEGHFSEIYDHTSEKEVLFGLHTLNKKALIVAKAKVLVGFDFAKVKVRWEEGSRKMIIEEFPEPEILSTDSDYKFYDIDQGLFNKFKNEEYTALLADAKQTMQNKAIASELPKIAKKQAVVMLTQMASSMGWDIDFRLPSAEQKLLEL</sequence>
<reference evidence="2 3" key="1">
    <citation type="submission" date="2018-05" db="EMBL/GenBank/DDBJ databases">
        <title>Genomic Encyclopedia of Archaeal and Bacterial Type Strains, Phase II (KMG-II): from individual species to whole genera.</title>
        <authorList>
            <person name="Goeker M."/>
        </authorList>
    </citation>
    <scope>NUCLEOTIDE SEQUENCE [LARGE SCALE GENOMIC DNA]</scope>
    <source>
        <strain evidence="2 3">DSM 22214</strain>
    </source>
</reference>
<organism evidence="2 3">
    <name type="scientific">Arcicella aurantiaca</name>
    <dbReference type="NCBI Taxonomy" id="591202"/>
    <lineage>
        <taxon>Bacteria</taxon>
        <taxon>Pseudomonadati</taxon>
        <taxon>Bacteroidota</taxon>
        <taxon>Cytophagia</taxon>
        <taxon>Cytophagales</taxon>
        <taxon>Flectobacillaceae</taxon>
        <taxon>Arcicella</taxon>
    </lineage>
</organism>
<evidence type="ECO:0000313" key="3">
    <source>
        <dbReference type="Proteomes" id="UP000245489"/>
    </source>
</evidence>
<feature type="transmembrane region" description="Helical" evidence="1">
    <location>
        <begin position="6"/>
        <end position="24"/>
    </location>
</feature>
<dbReference type="OrthoDB" id="5700441at2"/>
<proteinExistence type="predicted"/>
<keyword evidence="1" id="KW-0812">Transmembrane</keyword>
<protein>
    <submittedName>
        <fullName evidence="2">Uncharacterized protein DUF4230</fullName>
    </submittedName>
</protein>
<dbReference type="InterPro" id="IPR025324">
    <property type="entry name" value="DUF4230"/>
</dbReference>
<dbReference type="EMBL" id="QGGO01000015">
    <property type="protein sequence ID" value="PWK24460.1"/>
    <property type="molecule type" value="Genomic_DNA"/>
</dbReference>
<keyword evidence="3" id="KW-1185">Reference proteome</keyword>
<evidence type="ECO:0000313" key="2">
    <source>
        <dbReference type="EMBL" id="PWK24460.1"/>
    </source>
</evidence>
<comment type="caution">
    <text evidence="2">The sequence shown here is derived from an EMBL/GenBank/DDBJ whole genome shotgun (WGS) entry which is preliminary data.</text>
</comment>